<dbReference type="Gramene" id="Pp3c13_4480V3.2">
    <property type="protein sequence ID" value="Pp3c13_4480V3.2"/>
    <property type="gene ID" value="Pp3c13_4480"/>
</dbReference>
<dbReference type="InterPro" id="IPR000726">
    <property type="entry name" value="Glyco_hydro_19_cat"/>
</dbReference>
<accession>A0A2K1JL98</accession>
<keyword evidence="8" id="KW-1185">Reference proteome</keyword>
<dbReference type="Pfam" id="PF00182">
    <property type="entry name" value="Glyco_hydro_19"/>
    <property type="match status" value="1"/>
</dbReference>
<dbReference type="Gramene" id="Pp3c13_4480V3.1">
    <property type="protein sequence ID" value="Pp3c13_4480V3.1"/>
    <property type="gene ID" value="Pp3c13_4480"/>
</dbReference>
<dbReference type="EnsemblPlants" id="Pp3c13_4480V3.1">
    <property type="protein sequence ID" value="Pp3c13_4480V3.1"/>
    <property type="gene ID" value="Pp3c13_4480"/>
</dbReference>
<feature type="domain" description="Glycoside hydrolase family 19 catalytic" evidence="5">
    <location>
        <begin position="51"/>
        <end position="285"/>
    </location>
</feature>
<dbReference type="GO" id="GO:0004568">
    <property type="term" value="F:chitinase activity"/>
    <property type="evidence" value="ECO:0007669"/>
    <property type="project" value="InterPro"/>
</dbReference>
<name>A0A2K1JL98_PHYPA</name>
<sequence length="298" mass="32826">MGREVLMAAAAALLVAALLVVGVSAHGRKGLVCTKELKEDGCNKTISDLFTVQTFEDMFKHRNDRAAHAAGFWTYDGFMAAAQMFEKDGFASVGGDDMQKRELAAFFAHVAHETSCGWSMAKDGPTAWGLCYNQELAPMKDYCKTGDLLYPCAPGAGYYGRGAFPLYWNYNYGPTGKALKQDLLHHPEILAQNETIAWQAAIWYWMTPAKTRPSPHEVMIGKWVPTKNDTLANRKPGFGMTINIKASDVECGHGDDPRMLSRISHYLDFLQNKFQVQDPGANLDCGLQGVVPLAYASI</sequence>
<dbReference type="FunFam" id="3.30.20.10:FF:000001">
    <property type="entry name" value="Endochitinase (Chitinase)"/>
    <property type="match status" value="1"/>
</dbReference>
<reference evidence="6 8" key="1">
    <citation type="journal article" date="2008" name="Science">
        <title>The Physcomitrella genome reveals evolutionary insights into the conquest of land by plants.</title>
        <authorList>
            <person name="Rensing S."/>
            <person name="Lang D."/>
            <person name="Zimmer A."/>
            <person name="Terry A."/>
            <person name="Salamov A."/>
            <person name="Shapiro H."/>
            <person name="Nishiyama T."/>
            <person name="Perroud P.-F."/>
            <person name="Lindquist E."/>
            <person name="Kamisugi Y."/>
            <person name="Tanahashi T."/>
            <person name="Sakakibara K."/>
            <person name="Fujita T."/>
            <person name="Oishi K."/>
            <person name="Shin-I T."/>
            <person name="Kuroki Y."/>
            <person name="Toyoda A."/>
            <person name="Suzuki Y."/>
            <person name="Hashimoto A."/>
            <person name="Yamaguchi K."/>
            <person name="Sugano A."/>
            <person name="Kohara Y."/>
            <person name="Fujiyama A."/>
            <person name="Anterola A."/>
            <person name="Aoki S."/>
            <person name="Ashton N."/>
            <person name="Barbazuk W.B."/>
            <person name="Barker E."/>
            <person name="Bennetzen J."/>
            <person name="Bezanilla M."/>
            <person name="Blankenship R."/>
            <person name="Cho S.H."/>
            <person name="Dutcher S."/>
            <person name="Estelle M."/>
            <person name="Fawcett J.A."/>
            <person name="Gundlach H."/>
            <person name="Hanada K."/>
            <person name="Heyl A."/>
            <person name="Hicks K.A."/>
            <person name="Hugh J."/>
            <person name="Lohr M."/>
            <person name="Mayer K."/>
            <person name="Melkozernov A."/>
            <person name="Murata T."/>
            <person name="Nelson D."/>
            <person name="Pils B."/>
            <person name="Prigge M."/>
            <person name="Reiss B."/>
            <person name="Renner T."/>
            <person name="Rombauts S."/>
            <person name="Rushton P."/>
            <person name="Sanderfoot A."/>
            <person name="Schween G."/>
            <person name="Shiu S.-H."/>
            <person name="Stueber K."/>
            <person name="Theodoulou F.L."/>
            <person name="Tu H."/>
            <person name="Van de Peer Y."/>
            <person name="Verrier P.J."/>
            <person name="Waters E."/>
            <person name="Wood A."/>
            <person name="Yang L."/>
            <person name="Cove D."/>
            <person name="Cuming A."/>
            <person name="Hasebe M."/>
            <person name="Lucas S."/>
            <person name="Mishler D.B."/>
            <person name="Reski R."/>
            <person name="Grigoriev I."/>
            <person name="Quatrano R.S."/>
            <person name="Boore J.L."/>
        </authorList>
    </citation>
    <scope>NUCLEOTIDE SEQUENCE [LARGE SCALE GENOMIC DNA]</scope>
    <source>
        <strain evidence="7 8">cv. Gransden 2004</strain>
    </source>
</reference>
<dbReference type="GO" id="GO:0006032">
    <property type="term" value="P:chitin catabolic process"/>
    <property type="evidence" value="ECO:0007669"/>
    <property type="project" value="InterPro"/>
</dbReference>
<dbReference type="PANTHER" id="PTHR22595:SF96">
    <property type="entry name" value="CHITINASE"/>
    <property type="match status" value="1"/>
</dbReference>
<evidence type="ECO:0000259" key="5">
    <source>
        <dbReference type="Pfam" id="PF00182"/>
    </source>
</evidence>
<dbReference type="PIRSF" id="PIRSF001060">
    <property type="entry name" value="Endochitinase"/>
    <property type="match status" value="1"/>
</dbReference>
<dbReference type="OrthoDB" id="5985073at2759"/>
<feature type="signal peptide" evidence="4">
    <location>
        <begin position="1"/>
        <end position="25"/>
    </location>
</feature>
<keyword evidence="1 3" id="KW-1015">Disulfide bond</keyword>
<dbReference type="SUPFAM" id="SSF53955">
    <property type="entry name" value="Lysozyme-like"/>
    <property type="match status" value="1"/>
</dbReference>
<dbReference type="Gene3D" id="1.10.530.10">
    <property type="match status" value="1"/>
</dbReference>
<dbReference type="RefSeq" id="XP_024392539.1">
    <property type="nucleotide sequence ID" value="XM_024536771.2"/>
</dbReference>
<dbReference type="Proteomes" id="UP000006727">
    <property type="component" value="Chromosome 13"/>
</dbReference>
<dbReference type="EnsemblPlants" id="Pp3c13_4480V3.2">
    <property type="protein sequence ID" value="Pp3c13_4480V3.2"/>
    <property type="gene ID" value="Pp3c13_4480"/>
</dbReference>
<reference evidence="6 8" key="2">
    <citation type="journal article" date="2018" name="Plant J.">
        <title>The Physcomitrella patens chromosome-scale assembly reveals moss genome structure and evolution.</title>
        <authorList>
            <person name="Lang D."/>
            <person name="Ullrich K.K."/>
            <person name="Murat F."/>
            <person name="Fuchs J."/>
            <person name="Jenkins J."/>
            <person name="Haas F.B."/>
            <person name="Piednoel M."/>
            <person name="Gundlach H."/>
            <person name="Van Bel M."/>
            <person name="Meyberg R."/>
            <person name="Vives C."/>
            <person name="Morata J."/>
            <person name="Symeonidi A."/>
            <person name="Hiss M."/>
            <person name="Muchero W."/>
            <person name="Kamisugi Y."/>
            <person name="Saleh O."/>
            <person name="Blanc G."/>
            <person name="Decker E.L."/>
            <person name="van Gessel N."/>
            <person name="Grimwood J."/>
            <person name="Hayes R.D."/>
            <person name="Graham S.W."/>
            <person name="Gunter L.E."/>
            <person name="McDaniel S.F."/>
            <person name="Hoernstein S.N.W."/>
            <person name="Larsson A."/>
            <person name="Li F.W."/>
            <person name="Perroud P.F."/>
            <person name="Phillips J."/>
            <person name="Ranjan P."/>
            <person name="Rokshar D.S."/>
            <person name="Rothfels C.J."/>
            <person name="Schneider L."/>
            <person name="Shu S."/>
            <person name="Stevenson D.W."/>
            <person name="Thummler F."/>
            <person name="Tillich M."/>
            <person name="Villarreal Aguilar J.C."/>
            <person name="Widiez T."/>
            <person name="Wong G.K."/>
            <person name="Wymore A."/>
            <person name="Zhang Y."/>
            <person name="Zimmer A.D."/>
            <person name="Quatrano R.S."/>
            <person name="Mayer K.F.X."/>
            <person name="Goodstein D."/>
            <person name="Casacuberta J.M."/>
            <person name="Vandepoele K."/>
            <person name="Reski R."/>
            <person name="Cuming A.C."/>
            <person name="Tuskan G.A."/>
            <person name="Maumus F."/>
            <person name="Salse J."/>
            <person name="Schmutz J."/>
            <person name="Rensing S.A."/>
        </authorList>
    </citation>
    <scope>NUCLEOTIDE SEQUENCE [LARGE SCALE GENOMIC DNA]</scope>
    <source>
        <strain evidence="7 8">cv. Gransden 2004</strain>
    </source>
</reference>
<dbReference type="PANTHER" id="PTHR22595">
    <property type="entry name" value="CHITINASE-RELATED"/>
    <property type="match status" value="1"/>
</dbReference>
<evidence type="ECO:0000256" key="2">
    <source>
        <dbReference type="PIRSR" id="PIRSR001060-1"/>
    </source>
</evidence>
<dbReference type="Gene3D" id="3.30.20.10">
    <property type="entry name" value="Endochitinase, domain 2"/>
    <property type="match status" value="1"/>
</dbReference>
<dbReference type="GO" id="GO:0005975">
    <property type="term" value="P:carbohydrate metabolic process"/>
    <property type="evidence" value="ECO:0007669"/>
    <property type="project" value="InterPro"/>
</dbReference>
<reference evidence="7" key="3">
    <citation type="submission" date="2020-12" db="UniProtKB">
        <authorList>
            <consortium name="EnsemblPlants"/>
        </authorList>
    </citation>
    <scope>IDENTIFICATION</scope>
</reference>
<dbReference type="PaxDb" id="3218-PP1S133_32V6.1"/>
<dbReference type="GO" id="GO:0016998">
    <property type="term" value="P:cell wall macromolecule catabolic process"/>
    <property type="evidence" value="ECO:0007669"/>
    <property type="project" value="InterPro"/>
</dbReference>
<dbReference type="EMBL" id="ABEU02000013">
    <property type="protein sequence ID" value="PNR42146.1"/>
    <property type="molecule type" value="Genomic_DNA"/>
</dbReference>
<evidence type="ECO:0000313" key="6">
    <source>
        <dbReference type="EMBL" id="PNR42146.1"/>
    </source>
</evidence>
<dbReference type="GeneID" id="112290489"/>
<evidence type="ECO:0000256" key="1">
    <source>
        <dbReference type="ARBA" id="ARBA00023157"/>
    </source>
</evidence>
<gene>
    <name evidence="7" type="primary">LOC112290489</name>
    <name evidence="6" type="ORF">PHYPA_016975</name>
</gene>
<dbReference type="STRING" id="3218.A0A2K1JL98"/>
<dbReference type="AlphaFoldDB" id="A0A2K1JL98"/>
<organism evidence="6">
    <name type="scientific">Physcomitrium patens</name>
    <name type="common">Spreading-leaved earth moss</name>
    <name type="synonym">Physcomitrella patens</name>
    <dbReference type="NCBI Taxonomy" id="3218"/>
    <lineage>
        <taxon>Eukaryota</taxon>
        <taxon>Viridiplantae</taxon>
        <taxon>Streptophyta</taxon>
        <taxon>Embryophyta</taxon>
        <taxon>Bryophyta</taxon>
        <taxon>Bryophytina</taxon>
        <taxon>Bryopsida</taxon>
        <taxon>Funariidae</taxon>
        <taxon>Funariales</taxon>
        <taxon>Funariaceae</taxon>
        <taxon>Physcomitrium</taxon>
    </lineage>
</organism>
<evidence type="ECO:0000313" key="7">
    <source>
        <dbReference type="EnsemblPlants" id="Pp3c13_4480V3.1"/>
    </source>
</evidence>
<dbReference type="CDD" id="cd00325">
    <property type="entry name" value="chitinase_GH19"/>
    <property type="match status" value="1"/>
</dbReference>
<evidence type="ECO:0000256" key="4">
    <source>
        <dbReference type="SAM" id="SignalP"/>
    </source>
</evidence>
<feature type="active site" description="Proton donor" evidence="2">
    <location>
        <position position="113"/>
    </location>
</feature>
<feature type="chain" id="PRO_5044576333" description="Glycoside hydrolase family 19 catalytic domain-containing protein" evidence="4">
    <location>
        <begin position="26"/>
        <end position="298"/>
    </location>
</feature>
<dbReference type="InterPro" id="IPR023346">
    <property type="entry name" value="Lysozyme-like_dom_sf"/>
</dbReference>
<keyword evidence="4" id="KW-0732">Signal</keyword>
<evidence type="ECO:0000313" key="8">
    <source>
        <dbReference type="Proteomes" id="UP000006727"/>
    </source>
</evidence>
<evidence type="ECO:0000256" key="3">
    <source>
        <dbReference type="PIRSR" id="PIRSR001060-2"/>
    </source>
</evidence>
<dbReference type="OMA" id="CNQGDID"/>
<proteinExistence type="predicted"/>
<feature type="disulfide bond" evidence="3">
    <location>
        <begin position="143"/>
        <end position="152"/>
    </location>
</feature>
<protein>
    <recommendedName>
        <fullName evidence="5">Glycoside hydrolase family 19 catalytic domain-containing protein</fullName>
    </recommendedName>
</protein>
<feature type="disulfide bond" evidence="3">
    <location>
        <begin position="251"/>
        <end position="285"/>
    </location>
</feature>
<dbReference type="InterPro" id="IPR016283">
    <property type="entry name" value="Glyco_hydro_19"/>
</dbReference>